<evidence type="ECO:0000313" key="3">
    <source>
        <dbReference type="Proteomes" id="UP000636956"/>
    </source>
</evidence>
<protein>
    <submittedName>
        <fullName evidence="2">Scramblase</fullName>
    </submittedName>
</protein>
<comment type="caution">
    <text evidence="2">The sequence shown here is derived from an EMBL/GenBank/DDBJ whole genome shotgun (WGS) entry which is preliminary data.</text>
</comment>
<dbReference type="Proteomes" id="UP000636956">
    <property type="component" value="Unassembled WGS sequence"/>
</dbReference>
<dbReference type="SUPFAM" id="SSF54518">
    <property type="entry name" value="Tubby C-terminal domain-like"/>
    <property type="match status" value="1"/>
</dbReference>
<dbReference type="InterPro" id="IPR025659">
    <property type="entry name" value="Tubby-like_C"/>
</dbReference>
<sequence>MSQQAPSGWFPDPFGRHEHRYWDGSQWTEHVGSQGRQLVDPPVVAPPTPVALQVAQQTAVIQPIAPSAPVNKKVQRQVRKLGVADMARTGGGTLLTEQILVVNQKAKLFEKRAEYAVFDQHGRKVGGVRQFGSSMSRMAVGRDNETKRFQIVDREGRPLMTLTRPATMLKSKVVVMREDGAFVGQIVQENFGVMASVLGGRFNIRFRIESDGETLGTISAESWRAWDFSIQDPRGAEIGRITKTWAGFGKENFTKADNYVLEMYRQLEDPLLSLVVSAALVVDTVLKQGSSDQRSR</sequence>
<feature type="domain" description="DUF2510" evidence="1">
    <location>
        <begin position="8"/>
        <end position="32"/>
    </location>
</feature>
<dbReference type="GO" id="GO:0017128">
    <property type="term" value="F:phospholipid scramblase activity"/>
    <property type="evidence" value="ECO:0007669"/>
    <property type="project" value="InterPro"/>
</dbReference>
<dbReference type="PANTHER" id="PTHR23248">
    <property type="entry name" value="PHOSPHOLIPID SCRAMBLASE-RELATED"/>
    <property type="match status" value="1"/>
</dbReference>
<name>A0A917PUN5_9MICO</name>
<dbReference type="AlphaFoldDB" id="A0A917PUN5"/>
<dbReference type="Gene3D" id="2.40.160.200">
    <property type="entry name" value="LURP1-related"/>
    <property type="match status" value="1"/>
</dbReference>
<keyword evidence="3" id="KW-1185">Reference proteome</keyword>
<dbReference type="InterPro" id="IPR005552">
    <property type="entry name" value="Scramblase"/>
</dbReference>
<dbReference type="PANTHER" id="PTHR23248:SF9">
    <property type="entry name" value="PHOSPHOLIPID SCRAMBLASE"/>
    <property type="match status" value="1"/>
</dbReference>
<accession>A0A917PUN5</accession>
<dbReference type="InterPro" id="IPR018929">
    <property type="entry name" value="DUF2510"/>
</dbReference>
<reference evidence="2" key="2">
    <citation type="submission" date="2020-09" db="EMBL/GenBank/DDBJ databases">
        <authorList>
            <person name="Sun Q."/>
            <person name="Zhou Y."/>
        </authorList>
    </citation>
    <scope>NUCLEOTIDE SEQUENCE</scope>
    <source>
        <strain evidence="2">CGMCC 1.8984</strain>
    </source>
</reference>
<dbReference type="GO" id="GO:0005886">
    <property type="term" value="C:plasma membrane"/>
    <property type="evidence" value="ECO:0007669"/>
    <property type="project" value="TreeGrafter"/>
</dbReference>
<dbReference type="Pfam" id="PF10708">
    <property type="entry name" value="DUF2510"/>
    <property type="match status" value="1"/>
</dbReference>
<evidence type="ECO:0000259" key="1">
    <source>
        <dbReference type="Pfam" id="PF10708"/>
    </source>
</evidence>
<dbReference type="RefSeq" id="WP_188744601.1">
    <property type="nucleotide sequence ID" value="NZ_BAABFW010000051.1"/>
</dbReference>
<gene>
    <name evidence="2" type="ORF">GCM10011372_34030</name>
</gene>
<organism evidence="2 3">
    <name type="scientific">Agromyces bauzanensis</name>
    <dbReference type="NCBI Taxonomy" id="1308924"/>
    <lineage>
        <taxon>Bacteria</taxon>
        <taxon>Bacillati</taxon>
        <taxon>Actinomycetota</taxon>
        <taxon>Actinomycetes</taxon>
        <taxon>Micrococcales</taxon>
        <taxon>Microbacteriaceae</taxon>
        <taxon>Agromyces</taxon>
    </lineage>
</organism>
<dbReference type="InterPro" id="IPR038595">
    <property type="entry name" value="LOR_sf"/>
</dbReference>
<reference evidence="2" key="1">
    <citation type="journal article" date="2014" name="Int. J. Syst. Evol. Microbiol.">
        <title>Complete genome sequence of Corynebacterium casei LMG S-19264T (=DSM 44701T), isolated from a smear-ripened cheese.</title>
        <authorList>
            <consortium name="US DOE Joint Genome Institute (JGI-PGF)"/>
            <person name="Walter F."/>
            <person name="Albersmeier A."/>
            <person name="Kalinowski J."/>
            <person name="Ruckert C."/>
        </authorList>
    </citation>
    <scope>NUCLEOTIDE SEQUENCE</scope>
    <source>
        <strain evidence="2">CGMCC 1.8984</strain>
    </source>
</reference>
<evidence type="ECO:0000313" key="2">
    <source>
        <dbReference type="EMBL" id="GGJ92696.1"/>
    </source>
</evidence>
<dbReference type="Pfam" id="PF03803">
    <property type="entry name" value="Scramblase"/>
    <property type="match status" value="1"/>
</dbReference>
<dbReference type="EMBL" id="BMMD01000029">
    <property type="protein sequence ID" value="GGJ92696.1"/>
    <property type="molecule type" value="Genomic_DNA"/>
</dbReference>
<proteinExistence type="predicted"/>